<proteinExistence type="predicted"/>
<dbReference type="OrthoDB" id="10383873at2759"/>
<name>A1CCQ5_ASPCL</name>
<dbReference type="HOGENOM" id="CLU_578664_0_0_1"/>
<evidence type="ECO:0000313" key="4">
    <source>
        <dbReference type="Proteomes" id="UP000006701"/>
    </source>
</evidence>
<reference evidence="3 4" key="1">
    <citation type="journal article" date="2008" name="PLoS Genet.">
        <title>Genomic islands in the pathogenic filamentous fungus Aspergillus fumigatus.</title>
        <authorList>
            <person name="Fedorova N.D."/>
            <person name="Khaldi N."/>
            <person name="Joardar V.S."/>
            <person name="Maiti R."/>
            <person name="Amedeo P."/>
            <person name="Anderson M.J."/>
            <person name="Crabtree J."/>
            <person name="Silva J.C."/>
            <person name="Badger J.H."/>
            <person name="Albarraq A."/>
            <person name="Angiuoli S."/>
            <person name="Bussey H."/>
            <person name="Bowyer P."/>
            <person name="Cotty P.J."/>
            <person name="Dyer P.S."/>
            <person name="Egan A."/>
            <person name="Galens K."/>
            <person name="Fraser-Liggett C.M."/>
            <person name="Haas B.J."/>
            <person name="Inman J.M."/>
            <person name="Kent R."/>
            <person name="Lemieux S."/>
            <person name="Malavazi I."/>
            <person name="Orvis J."/>
            <person name="Roemer T."/>
            <person name="Ronning C.M."/>
            <person name="Sundaram J.P."/>
            <person name="Sutton G."/>
            <person name="Turner G."/>
            <person name="Venter J.C."/>
            <person name="White O.R."/>
            <person name="Whitty B.R."/>
            <person name="Youngman P."/>
            <person name="Wolfe K.H."/>
            <person name="Goldman G.H."/>
            <person name="Wortman J.R."/>
            <person name="Jiang B."/>
            <person name="Denning D.W."/>
            <person name="Nierman W.C."/>
        </authorList>
    </citation>
    <scope>NUCLEOTIDE SEQUENCE [LARGE SCALE GENOMIC DNA]</scope>
    <source>
        <strain evidence="4">ATCC 1007 / CBS 513.65 / DSM 816 / NCTC 3887 / NRRL 1</strain>
    </source>
</reference>
<dbReference type="GeneID" id="4706032"/>
<keyword evidence="4" id="KW-1185">Reference proteome</keyword>
<feature type="coiled-coil region" evidence="1">
    <location>
        <begin position="314"/>
        <end position="341"/>
    </location>
</feature>
<dbReference type="VEuPathDB" id="FungiDB:ACLA_062770"/>
<dbReference type="KEGG" id="act:ACLA_062770"/>
<dbReference type="EMBL" id="DS027050">
    <property type="protein sequence ID" value="EAW12312.1"/>
    <property type="molecule type" value="Genomic_DNA"/>
</dbReference>
<accession>A1CCQ5</accession>
<evidence type="ECO:0000256" key="2">
    <source>
        <dbReference type="SAM" id="MobiDB-lite"/>
    </source>
</evidence>
<dbReference type="RefSeq" id="XP_001273738.1">
    <property type="nucleotide sequence ID" value="XM_001273737.1"/>
</dbReference>
<feature type="compositionally biased region" description="Polar residues" evidence="2">
    <location>
        <begin position="236"/>
        <end position="251"/>
    </location>
</feature>
<dbReference type="AlphaFoldDB" id="A1CCQ5"/>
<dbReference type="Proteomes" id="UP000006701">
    <property type="component" value="Unassembled WGS sequence"/>
</dbReference>
<gene>
    <name evidence="3" type="ORF">ACLA_062770</name>
</gene>
<protein>
    <submittedName>
        <fullName evidence="3">Uncharacterized protein</fullName>
    </submittedName>
</protein>
<evidence type="ECO:0000256" key="1">
    <source>
        <dbReference type="SAM" id="Coils"/>
    </source>
</evidence>
<feature type="compositionally biased region" description="Basic and acidic residues" evidence="2">
    <location>
        <begin position="223"/>
        <end position="235"/>
    </location>
</feature>
<evidence type="ECO:0000313" key="3">
    <source>
        <dbReference type="EMBL" id="EAW12312.1"/>
    </source>
</evidence>
<organism evidence="3 4">
    <name type="scientific">Aspergillus clavatus (strain ATCC 1007 / CBS 513.65 / DSM 816 / NCTC 3887 / NRRL 1 / QM 1276 / 107)</name>
    <dbReference type="NCBI Taxonomy" id="344612"/>
    <lineage>
        <taxon>Eukaryota</taxon>
        <taxon>Fungi</taxon>
        <taxon>Dikarya</taxon>
        <taxon>Ascomycota</taxon>
        <taxon>Pezizomycotina</taxon>
        <taxon>Eurotiomycetes</taxon>
        <taxon>Eurotiomycetidae</taxon>
        <taxon>Eurotiales</taxon>
        <taxon>Aspergillaceae</taxon>
        <taxon>Aspergillus</taxon>
        <taxon>Aspergillus subgen. Fumigati</taxon>
    </lineage>
</organism>
<feature type="region of interest" description="Disordered" evidence="2">
    <location>
        <begin position="223"/>
        <end position="251"/>
    </location>
</feature>
<sequence length="472" mass="53251">MDWSFSMGINRDCKKATIGILLFTIFSFCYKLPCLLLHSGASCRQHVFSRPHCGHEQPVYTPSSRLRWSWSISHPTLEAWGIPNRSIAKRTYALRSGDTNINSQDDVKEAIKSAQKASSETRSLLSTAQSRLESSKSDLSTLPNKPYENLAAFTKHLVQVANGAEKPNFSALAQNTADAFSSALATTGRLIDTLGKMQASLTNQGASLSSHNKRLESAKRFLATEKSNQERRRNDATNQRDSAQSRINQTTDKINELRRKIDNPWSDWKYKQAMEWVGAGIRDPRFREIYGSDHQAQALLKAWTDEWKSNEVQKKVYERDRSNAQGNYDDAAQRMREADEQIREVNRFATQIAQEVSRTDAVRIDLDNTTSALVRARSSLSQIHPALADMTAIARESFKPRYHRTFARSVMRVLLATPNLPAFNRGLGPVAELLKQLPAKVLDGEADPDDYGTPEPPLRGLFQEVQNRLRLK</sequence>
<keyword evidence="1" id="KW-0175">Coiled coil</keyword>